<dbReference type="InterPro" id="IPR045076">
    <property type="entry name" value="MutS"/>
</dbReference>
<feature type="compositionally biased region" description="Low complexity" evidence="6">
    <location>
        <begin position="29"/>
        <end position="38"/>
    </location>
</feature>
<dbReference type="SUPFAM" id="SSF48334">
    <property type="entry name" value="DNA repair protein MutS, domain III"/>
    <property type="match status" value="1"/>
</dbReference>
<keyword evidence="5" id="KW-0469">Meiosis</keyword>
<feature type="compositionally biased region" description="Polar residues" evidence="6">
    <location>
        <begin position="959"/>
        <end position="969"/>
    </location>
</feature>
<accession>A0A1B0DFA9</accession>
<evidence type="ECO:0000313" key="10">
    <source>
        <dbReference type="Proteomes" id="UP000092462"/>
    </source>
</evidence>
<dbReference type="Gene3D" id="3.30.420.110">
    <property type="entry name" value="MutS, connector domain"/>
    <property type="match status" value="1"/>
</dbReference>
<dbReference type="GO" id="GO:0007131">
    <property type="term" value="P:reciprocal meiotic recombination"/>
    <property type="evidence" value="ECO:0007669"/>
    <property type="project" value="TreeGrafter"/>
</dbReference>
<keyword evidence="10" id="KW-1185">Reference proteome</keyword>
<evidence type="ECO:0000259" key="8">
    <source>
        <dbReference type="SMART" id="SM00534"/>
    </source>
</evidence>
<comment type="similarity">
    <text evidence="1">Belongs to the DNA mismatch repair MutS family.</text>
</comment>
<dbReference type="GO" id="GO:0140664">
    <property type="term" value="F:ATP-dependent DNA damage sensor activity"/>
    <property type="evidence" value="ECO:0007669"/>
    <property type="project" value="InterPro"/>
</dbReference>
<proteinExistence type="inferred from homology"/>
<sequence>MVEKFFRESTTGIPKVLPEVKKSAEKGTKTTGTGHTPGQYSGSNDPFVVLVITEGRNNATGEVGMAAMDINAPTLILSQFSDDMWYTGTVIKIQMLDPAEIIVPNTVFVNDQLIKDSTLMKIIVKAFPSVKIKPALRKFFNDIEAMEIINDLCSSHCASVKLALEGKYYALAAAGGLFRYLTTVICVTFAPTSLQIVYEAKYGSMMIDVETSKRLELVSSLMPRKNKNSCLYQFLDKCLTNVGKRSLRARILAPLCDVKQIREFQEAVQELIEHQPLLETLRQILKKFKSVSKMQKLCLIVPQNDIIRAAELMISHVITFKSCLQAIPQLFDILSNFTHKTFETMRQGLEDSRYQNILEQINKCIVDDVQYERGQKQFFQRIHAVKEGCNVFLDISRKLYFCLIEDLKKLVTTISRRYEISLQLAHNCAKGYHVILIFDPKKEPPQIPAEFEILSRRAGKMLLRNEEIINLDLRIRGVVNEIVLISNQVINTMLTNIRTDIECFYMLTGVIVEIDLIQNFALLGSIDGSVCPSFGTDLKIVDGIHPFLEFGVNQTIPVPNNVIATSDYNFFMITGPNMGGKTVYIKMVALLQIMAQIGAFVPATEATFRICDKLFSRIGFDDTIQRGLSNFEHEIRQTEYILRNITPNSLVIIDELGRTTNPYEGKIWSWGMCEELADLKGYSNDGKYFEKETESDINADQTVSKDMKKLKNFTSPFVFLTTHFKELTKLPDYHFNMINVYLDAEEIPHAEGHITLKYTHKVKVGVTPLNGVVRLKLMDGGVFLFAGFSTFSSGDSFSIETTGMILDGGVTDVEKKESPDDFFQNTPGPSRENYVEDFNPIVNLLSEDEEEIQTEYDKILSSDIVSTQENAFNDQNSEELNGFDALNESESPNDLLKVEKSSTQKNTSNEDSEFLQGFFKKPQDKSHCDPWESNFMKRPGTAVKTVDAKIKKNDPMAAESSSKSTNFIAQDQPKKTSNGTSTESSSGSSSKNPELSASSSDKTSSPKSFMEKYRESVIQRMKQSCPLKPFQSKIVKTAKKPLVTQIPLPTFERFLKQQQLAAAAFPKKPQPSVEKESCCQEFSDRTSESQISVSSGKIPWIPDIGTLQDTQTPESVEFDDETEKKDRLVLDLAKLRNCQSSKL</sequence>
<dbReference type="GO" id="GO:0006298">
    <property type="term" value="P:mismatch repair"/>
    <property type="evidence" value="ECO:0007669"/>
    <property type="project" value="InterPro"/>
</dbReference>
<evidence type="ECO:0000259" key="7">
    <source>
        <dbReference type="SMART" id="SM00533"/>
    </source>
</evidence>
<feature type="compositionally biased region" description="Basic and acidic residues" evidence="6">
    <location>
        <begin position="18"/>
        <end position="28"/>
    </location>
</feature>
<dbReference type="VEuPathDB" id="VectorBase:PPAI006718"/>
<dbReference type="SUPFAM" id="SSF53150">
    <property type="entry name" value="DNA repair protein MutS, domain II"/>
    <property type="match status" value="1"/>
</dbReference>
<dbReference type="EMBL" id="AJVK01058651">
    <property type="status" value="NOT_ANNOTATED_CDS"/>
    <property type="molecule type" value="Genomic_DNA"/>
</dbReference>
<dbReference type="InterPro" id="IPR007696">
    <property type="entry name" value="DNA_mismatch_repair_MutS_core"/>
</dbReference>
<dbReference type="InterPro" id="IPR007860">
    <property type="entry name" value="DNA_mmatch_repair_MutS_con_dom"/>
</dbReference>
<keyword evidence="3" id="KW-0067">ATP-binding</keyword>
<dbReference type="Pfam" id="PF00488">
    <property type="entry name" value="MutS_V"/>
    <property type="match status" value="1"/>
</dbReference>
<dbReference type="Pfam" id="PF05188">
    <property type="entry name" value="MutS_II"/>
    <property type="match status" value="1"/>
</dbReference>
<evidence type="ECO:0000256" key="3">
    <source>
        <dbReference type="ARBA" id="ARBA00022840"/>
    </source>
</evidence>
<dbReference type="PANTHER" id="PTHR11361:SF21">
    <property type="entry name" value="MUTS PROTEIN HOMOLOG 4"/>
    <property type="match status" value="1"/>
</dbReference>
<protein>
    <recommendedName>
        <fullName evidence="11">DNA mismatch repair proteins mutS family domain-containing protein</fullName>
    </recommendedName>
</protein>
<keyword evidence="4" id="KW-0238">DNA-binding</keyword>
<dbReference type="GO" id="GO:0030983">
    <property type="term" value="F:mismatched DNA binding"/>
    <property type="evidence" value="ECO:0007669"/>
    <property type="project" value="InterPro"/>
</dbReference>
<dbReference type="SMART" id="SM00533">
    <property type="entry name" value="MUTSd"/>
    <property type="match status" value="1"/>
</dbReference>
<feature type="domain" description="DNA mismatch repair protein MutS core" evidence="7">
    <location>
        <begin position="226"/>
        <end position="551"/>
    </location>
</feature>
<dbReference type="GO" id="GO:0005634">
    <property type="term" value="C:nucleus"/>
    <property type="evidence" value="ECO:0007669"/>
    <property type="project" value="TreeGrafter"/>
</dbReference>
<dbReference type="InterPro" id="IPR036678">
    <property type="entry name" value="MutS_con_dom_sf"/>
</dbReference>
<evidence type="ECO:0000256" key="4">
    <source>
        <dbReference type="ARBA" id="ARBA00023125"/>
    </source>
</evidence>
<feature type="region of interest" description="Disordered" evidence="6">
    <location>
        <begin position="16"/>
        <end position="42"/>
    </location>
</feature>
<dbReference type="PANTHER" id="PTHR11361">
    <property type="entry name" value="DNA MISMATCH REPAIR PROTEIN MUTS FAMILY MEMBER"/>
    <property type="match status" value="1"/>
</dbReference>
<dbReference type="VEuPathDB" id="VectorBase:PPAPM1_007119"/>
<evidence type="ECO:0008006" key="11">
    <source>
        <dbReference type="Google" id="ProtNLM"/>
    </source>
</evidence>
<dbReference type="InterPro" id="IPR027417">
    <property type="entry name" value="P-loop_NTPase"/>
</dbReference>
<feature type="domain" description="DNA mismatch repair proteins mutS family" evidence="8">
    <location>
        <begin position="568"/>
        <end position="776"/>
    </location>
</feature>
<dbReference type="Gene3D" id="3.40.50.300">
    <property type="entry name" value="P-loop containing nucleotide triphosphate hydrolases"/>
    <property type="match status" value="1"/>
</dbReference>
<dbReference type="GO" id="GO:0005524">
    <property type="term" value="F:ATP binding"/>
    <property type="evidence" value="ECO:0007669"/>
    <property type="project" value="UniProtKB-KW"/>
</dbReference>
<evidence type="ECO:0000256" key="2">
    <source>
        <dbReference type="ARBA" id="ARBA00022741"/>
    </source>
</evidence>
<dbReference type="Proteomes" id="UP000092462">
    <property type="component" value="Unassembled WGS sequence"/>
</dbReference>
<evidence type="ECO:0000313" key="9">
    <source>
        <dbReference type="EnsemblMetazoa" id="PPAI006718-PA"/>
    </source>
</evidence>
<evidence type="ECO:0000256" key="5">
    <source>
        <dbReference type="ARBA" id="ARBA00023254"/>
    </source>
</evidence>
<organism evidence="9 10">
    <name type="scientific">Phlebotomus papatasi</name>
    <name type="common">Sandfly</name>
    <dbReference type="NCBI Taxonomy" id="29031"/>
    <lineage>
        <taxon>Eukaryota</taxon>
        <taxon>Metazoa</taxon>
        <taxon>Ecdysozoa</taxon>
        <taxon>Arthropoda</taxon>
        <taxon>Hexapoda</taxon>
        <taxon>Insecta</taxon>
        <taxon>Pterygota</taxon>
        <taxon>Neoptera</taxon>
        <taxon>Endopterygota</taxon>
        <taxon>Diptera</taxon>
        <taxon>Nematocera</taxon>
        <taxon>Psychodoidea</taxon>
        <taxon>Psychodidae</taxon>
        <taxon>Phlebotomus</taxon>
        <taxon>Phlebotomus</taxon>
    </lineage>
</organism>
<dbReference type="Pfam" id="PF05192">
    <property type="entry name" value="MutS_III"/>
    <property type="match status" value="1"/>
</dbReference>
<name>A0A1B0DFA9_PHLPP</name>
<dbReference type="SUPFAM" id="SSF52540">
    <property type="entry name" value="P-loop containing nucleoside triphosphate hydrolases"/>
    <property type="match status" value="1"/>
</dbReference>
<dbReference type="AlphaFoldDB" id="A0A1B0DFA9"/>
<keyword evidence="2" id="KW-0547">Nucleotide-binding</keyword>
<feature type="region of interest" description="Disordered" evidence="6">
    <location>
        <begin position="952"/>
        <end position="1015"/>
    </location>
</feature>
<dbReference type="EnsemblMetazoa" id="PPAI006718-RA">
    <property type="protein sequence ID" value="PPAI006718-PA"/>
    <property type="gene ID" value="PPAI006718"/>
</dbReference>
<dbReference type="Gene3D" id="1.10.1420.10">
    <property type="match status" value="2"/>
</dbReference>
<reference evidence="9" key="1">
    <citation type="submission" date="2022-08" db="UniProtKB">
        <authorList>
            <consortium name="EnsemblMetazoa"/>
        </authorList>
    </citation>
    <scope>IDENTIFICATION</scope>
    <source>
        <strain evidence="9">Israel</strain>
    </source>
</reference>
<evidence type="ECO:0000256" key="1">
    <source>
        <dbReference type="ARBA" id="ARBA00006271"/>
    </source>
</evidence>
<dbReference type="InterPro" id="IPR000432">
    <property type="entry name" value="DNA_mismatch_repair_MutS_C"/>
</dbReference>
<dbReference type="InterPro" id="IPR036187">
    <property type="entry name" value="DNA_mismatch_repair_MutS_sf"/>
</dbReference>
<dbReference type="SMART" id="SM00534">
    <property type="entry name" value="MUTSac"/>
    <property type="match status" value="1"/>
</dbReference>
<evidence type="ECO:0000256" key="6">
    <source>
        <dbReference type="SAM" id="MobiDB-lite"/>
    </source>
</evidence>
<feature type="compositionally biased region" description="Low complexity" evidence="6">
    <location>
        <begin position="975"/>
        <end position="1008"/>
    </location>
</feature>